<comment type="caution">
    <text evidence="1">The sequence shown here is derived from an EMBL/GenBank/DDBJ whole genome shotgun (WGS) entry which is preliminary data.</text>
</comment>
<gene>
    <name evidence="1" type="ORF">M595_5878</name>
</gene>
<organism evidence="1 2">
    <name type="scientific">Lyngbya aestuarii BL J</name>
    <dbReference type="NCBI Taxonomy" id="1348334"/>
    <lineage>
        <taxon>Bacteria</taxon>
        <taxon>Bacillati</taxon>
        <taxon>Cyanobacteriota</taxon>
        <taxon>Cyanophyceae</taxon>
        <taxon>Oscillatoriophycideae</taxon>
        <taxon>Oscillatoriales</taxon>
        <taxon>Microcoleaceae</taxon>
        <taxon>Lyngbya</taxon>
    </lineage>
</organism>
<protein>
    <submittedName>
        <fullName evidence="1">Uncharacterized protein</fullName>
    </submittedName>
</protein>
<evidence type="ECO:0000313" key="1">
    <source>
        <dbReference type="EMBL" id="ERT04176.1"/>
    </source>
</evidence>
<dbReference type="EMBL" id="AUZM01000115">
    <property type="protein sequence ID" value="ERT04176.1"/>
    <property type="molecule type" value="Genomic_DNA"/>
</dbReference>
<sequence>MIKLGVSSTFEGTVVFDGVVVIISVPVHPVRVMSTNVTKLWVKRNSIRSQTFFPIFPTPDYRTEFPIP</sequence>
<keyword evidence="2" id="KW-1185">Reference proteome</keyword>
<dbReference type="AlphaFoldDB" id="U7QBR3"/>
<name>U7QBR3_9CYAN</name>
<reference evidence="1 2" key="1">
    <citation type="journal article" date="2013" name="Front. Microbiol.">
        <title>Comparative genomic analyses of the cyanobacterium, Lyngbya aestuarii BL J, a powerful hydrogen producer.</title>
        <authorList>
            <person name="Kothari A."/>
            <person name="Vaughn M."/>
            <person name="Garcia-Pichel F."/>
        </authorList>
    </citation>
    <scope>NUCLEOTIDE SEQUENCE [LARGE SCALE GENOMIC DNA]</scope>
    <source>
        <strain evidence="1 2">BL J</strain>
    </source>
</reference>
<dbReference type="Proteomes" id="UP000017127">
    <property type="component" value="Unassembled WGS sequence"/>
</dbReference>
<accession>U7QBR3</accession>
<proteinExistence type="predicted"/>
<evidence type="ECO:0000313" key="2">
    <source>
        <dbReference type="Proteomes" id="UP000017127"/>
    </source>
</evidence>